<dbReference type="InterPro" id="IPR008803">
    <property type="entry name" value="RHD3/Sey1"/>
</dbReference>
<evidence type="ECO:0000313" key="13">
    <source>
        <dbReference type="Proteomes" id="UP000193922"/>
    </source>
</evidence>
<evidence type="ECO:0000256" key="8">
    <source>
        <dbReference type="HAMAP-Rule" id="MF_03109"/>
    </source>
</evidence>
<evidence type="ECO:0000256" key="10">
    <source>
        <dbReference type="SAM" id="Phobius"/>
    </source>
</evidence>
<accession>A0A1Y1WL63</accession>
<dbReference type="GO" id="GO:0005525">
    <property type="term" value="F:GTP binding"/>
    <property type="evidence" value="ECO:0007669"/>
    <property type="project" value="UniProtKB-UniRule"/>
</dbReference>
<evidence type="ECO:0000256" key="1">
    <source>
        <dbReference type="ARBA" id="ARBA00022692"/>
    </source>
</evidence>
<gene>
    <name evidence="8" type="primary">SEY1</name>
    <name evidence="12" type="ORF">DL89DRAFT_13704</name>
</gene>
<dbReference type="Pfam" id="PF20428">
    <property type="entry name" value="Sey1_3HB"/>
    <property type="match status" value="2"/>
</dbReference>
<dbReference type="STRING" id="61395.A0A1Y1WL63"/>
<keyword evidence="6 8" id="KW-0342">GTP-binding</keyword>
<feature type="region of interest" description="Disordered" evidence="9">
    <location>
        <begin position="713"/>
        <end position="759"/>
    </location>
</feature>
<dbReference type="Gene3D" id="3.40.50.300">
    <property type="entry name" value="P-loop containing nucleotide triphosphate hydrolases"/>
    <property type="match status" value="1"/>
</dbReference>
<dbReference type="GO" id="GO:0016320">
    <property type="term" value="P:endoplasmic reticulum membrane fusion"/>
    <property type="evidence" value="ECO:0007669"/>
    <property type="project" value="TreeGrafter"/>
</dbReference>
<reference evidence="12 13" key="1">
    <citation type="submission" date="2016-07" db="EMBL/GenBank/DDBJ databases">
        <title>Pervasive Adenine N6-methylation of Active Genes in Fungi.</title>
        <authorList>
            <consortium name="DOE Joint Genome Institute"/>
            <person name="Mondo S.J."/>
            <person name="Dannebaum R.O."/>
            <person name="Kuo R.C."/>
            <person name="Labutti K."/>
            <person name="Haridas S."/>
            <person name="Kuo A."/>
            <person name="Salamov A."/>
            <person name="Ahrendt S.R."/>
            <person name="Lipzen A."/>
            <person name="Sullivan W."/>
            <person name="Andreopoulos W.B."/>
            <person name="Clum A."/>
            <person name="Lindquist E."/>
            <person name="Daum C."/>
            <person name="Ramamoorthy G.K."/>
            <person name="Gryganskyi A."/>
            <person name="Culley D."/>
            <person name="Magnuson J.K."/>
            <person name="James T.Y."/>
            <person name="O'Malley M.A."/>
            <person name="Stajich J.E."/>
            <person name="Spatafora J.W."/>
            <person name="Visel A."/>
            <person name="Grigoriev I.V."/>
        </authorList>
    </citation>
    <scope>NUCLEOTIDE SEQUENCE [LARGE SCALE GENOMIC DNA]</scope>
    <source>
        <strain evidence="12 13">ATCC 12442</strain>
    </source>
</reference>
<dbReference type="FunFam" id="3.40.50.300:FF:000727">
    <property type="entry name" value="Protein SEY1 homolog"/>
    <property type="match status" value="1"/>
</dbReference>
<evidence type="ECO:0000256" key="3">
    <source>
        <dbReference type="ARBA" id="ARBA00022801"/>
    </source>
</evidence>
<feature type="domain" description="GB1/RHD3-type G" evidence="11">
    <location>
        <begin position="11"/>
        <end position="240"/>
    </location>
</feature>
<protein>
    <submittedName>
        <fullName evidence="12">Root hair defective 3 GTP-binding protein</fullName>
    </submittedName>
</protein>
<dbReference type="InterPro" id="IPR030386">
    <property type="entry name" value="G_GB1_RHD3_dom"/>
</dbReference>
<keyword evidence="1 8" id="KW-0812">Transmembrane</keyword>
<dbReference type="GO" id="GO:0003924">
    <property type="term" value="F:GTPase activity"/>
    <property type="evidence" value="ECO:0007669"/>
    <property type="project" value="UniProtKB-UniRule"/>
</dbReference>
<dbReference type="HAMAP" id="MF_03109">
    <property type="entry name" value="Sey1"/>
    <property type="match status" value="1"/>
</dbReference>
<organism evidence="12 13">
    <name type="scientific">Linderina pennispora</name>
    <dbReference type="NCBI Taxonomy" id="61395"/>
    <lineage>
        <taxon>Eukaryota</taxon>
        <taxon>Fungi</taxon>
        <taxon>Fungi incertae sedis</taxon>
        <taxon>Zoopagomycota</taxon>
        <taxon>Kickxellomycotina</taxon>
        <taxon>Kickxellomycetes</taxon>
        <taxon>Kickxellales</taxon>
        <taxon>Kickxellaceae</taxon>
        <taxon>Linderina</taxon>
    </lineage>
</organism>
<comment type="caution">
    <text evidence="12">The sequence shown here is derived from an EMBL/GenBank/DDBJ whole genome shotgun (WGS) entry which is preliminary data.</text>
</comment>
<dbReference type="PANTHER" id="PTHR45923">
    <property type="entry name" value="PROTEIN SEY1"/>
    <property type="match status" value="1"/>
</dbReference>
<dbReference type="PROSITE" id="PS51715">
    <property type="entry name" value="G_GB1_RHD3"/>
    <property type="match status" value="1"/>
</dbReference>
<feature type="binding site" evidence="8">
    <location>
        <begin position="21"/>
        <end position="28"/>
    </location>
    <ligand>
        <name>GTP</name>
        <dbReference type="ChEBI" id="CHEBI:37565"/>
    </ligand>
</feature>
<feature type="topological domain" description="Cytoplasmic" evidence="8">
    <location>
        <begin position="681"/>
        <end position="759"/>
    </location>
</feature>
<feature type="topological domain" description="Lumenal" evidence="8">
    <location>
        <begin position="657"/>
        <end position="659"/>
    </location>
</feature>
<evidence type="ECO:0000259" key="11">
    <source>
        <dbReference type="PROSITE" id="PS51715"/>
    </source>
</evidence>
<comment type="similarity">
    <text evidence="8">Belongs to the TRAFAC class dynamin-like GTPase superfamily. GB1/RHD3 GTPase family. RHD3 subfamily.</text>
</comment>
<keyword evidence="13" id="KW-1185">Reference proteome</keyword>
<dbReference type="Pfam" id="PF05879">
    <property type="entry name" value="RHD3_GTPase"/>
    <property type="match status" value="1"/>
</dbReference>
<evidence type="ECO:0000313" key="12">
    <source>
        <dbReference type="EMBL" id="ORX74309.1"/>
    </source>
</evidence>
<proteinExistence type="inferred from homology"/>
<dbReference type="Proteomes" id="UP000193922">
    <property type="component" value="Unassembled WGS sequence"/>
</dbReference>
<dbReference type="CDD" id="cd01851">
    <property type="entry name" value="GBP"/>
    <property type="match status" value="1"/>
</dbReference>
<name>A0A1Y1WL63_9FUNG</name>
<keyword evidence="8" id="KW-0175">Coiled coil</keyword>
<dbReference type="InterPro" id="IPR027417">
    <property type="entry name" value="P-loop_NTPase"/>
</dbReference>
<evidence type="ECO:0000256" key="4">
    <source>
        <dbReference type="ARBA" id="ARBA00022824"/>
    </source>
</evidence>
<dbReference type="InterPro" id="IPR046758">
    <property type="entry name" value="Sey1/RHD3-like_3HB"/>
</dbReference>
<evidence type="ECO:0000256" key="6">
    <source>
        <dbReference type="ARBA" id="ARBA00023134"/>
    </source>
</evidence>
<dbReference type="PANTHER" id="PTHR45923:SF2">
    <property type="entry name" value="PROTEIN SEY1"/>
    <property type="match status" value="1"/>
</dbReference>
<dbReference type="EMBL" id="MCFD01000001">
    <property type="protein sequence ID" value="ORX74309.1"/>
    <property type="molecule type" value="Genomic_DNA"/>
</dbReference>
<comment type="subcellular location">
    <subcellularLocation>
        <location evidence="8">Endoplasmic reticulum membrane</location>
        <topology evidence="8">Multi-pass membrane protein</topology>
    </subcellularLocation>
    <text evidence="8">Enriched in the cortical ER. Concentrated in punctae along the ER tubules.</text>
</comment>
<dbReference type="OrthoDB" id="1597724at2759"/>
<feature type="coiled-coil region" evidence="8">
    <location>
        <begin position="414"/>
        <end position="450"/>
    </location>
</feature>
<keyword evidence="2 8" id="KW-0547">Nucleotide-binding</keyword>
<sequence>MNKKWSLCDAGFDYNVVAVFGSQSTGKSTLLNRLFGTKFDVMDEHQRQQTTRGIWADRGVDMNVLILDVEGTDGRERGENQDFERKSALFSLAVSEVLIVNMWENMVGLYNGANMGLLKTVLEVNLQLFGGNRENKTLLYFVIRDHVSPTPLENLAGTLHSDLERIWASVNKPSELQNARLTDYFDLKFTSLPHKLLQPENFEREALELRSQFTDRRSKEYVFKPSYKRRVPADGFPHYAEAVWDKVVSNKDLDLPTQQELLAQYRCDEIAQAALVPFRKAIDEMRPLVQEGDIVPDLGQVSQQARDTAIEMFDSQAARYHKEVYRKKREAFVQLLDGELHAVFVNQVKNALALATEKFANESHKRLEEAAAAETEYSFGEVVGKVRRHVTESFRMIVNELVIPGGSWTFGSELKQLETTLDATTAKLRLAEMDRALAKLRRTAKDTLGELIEDVLNNPDAQMWSKIIEGFETTNRDAEDALQVRITNAEITSEEAQVGFLRKLHTGLWEDLVDVLKEEVADQMVLLKLRNALEDKFRYDEAGLPRVWKPSDDIDSQFAVARESAQSLLPMFSKIVVSNDCVVRRPGYFAPNFELDRSLVLISGARLRELGKRFGREADALYLEAKRAMVSTQNHVPLWVMALLVVLGWNEAMTILFNPIYLVLTALLGGVAFIVHNLRLWGPVIRAANGLTTMANDKVHEILVEAVNRTEPPVASGSRQRSSAKRKVKRSASASASEEIELEPLGSAMPSPDTDEMVY</sequence>
<evidence type="ECO:0000256" key="7">
    <source>
        <dbReference type="ARBA" id="ARBA00023136"/>
    </source>
</evidence>
<keyword evidence="5 8" id="KW-1133">Transmembrane helix</keyword>
<keyword evidence="4 8" id="KW-0256">Endoplasmic reticulum</keyword>
<keyword evidence="7 8" id="KW-0472">Membrane</keyword>
<evidence type="ECO:0000256" key="5">
    <source>
        <dbReference type="ARBA" id="ARBA00022989"/>
    </source>
</evidence>
<dbReference type="GO" id="GO:0005789">
    <property type="term" value="C:endoplasmic reticulum membrane"/>
    <property type="evidence" value="ECO:0007669"/>
    <property type="project" value="UniProtKB-SubCell"/>
</dbReference>
<feature type="transmembrane region" description="Helical" evidence="10">
    <location>
        <begin position="659"/>
        <end position="678"/>
    </location>
</feature>
<keyword evidence="3 8" id="KW-0378">Hydrolase</keyword>
<dbReference type="AlphaFoldDB" id="A0A1Y1WL63"/>
<evidence type="ECO:0000256" key="9">
    <source>
        <dbReference type="SAM" id="MobiDB-lite"/>
    </source>
</evidence>
<feature type="topological domain" description="Cytoplasmic" evidence="8">
    <location>
        <begin position="1"/>
        <end position="635"/>
    </location>
</feature>
<dbReference type="SUPFAM" id="SSF52540">
    <property type="entry name" value="P-loop containing nucleoside triphosphate hydrolases"/>
    <property type="match status" value="1"/>
</dbReference>
<evidence type="ECO:0000256" key="2">
    <source>
        <dbReference type="ARBA" id="ARBA00022741"/>
    </source>
</evidence>